<dbReference type="VEuPathDB" id="VectorBase:ADIR014367"/>
<dbReference type="AlphaFoldDB" id="A0A182NWW0"/>
<evidence type="ECO:0000313" key="4">
    <source>
        <dbReference type="Proteomes" id="UP000075884"/>
    </source>
</evidence>
<reference evidence="4" key="1">
    <citation type="submission" date="2013-03" db="EMBL/GenBank/DDBJ databases">
        <title>The Genome Sequence of Anopheles dirus WRAIR2.</title>
        <authorList>
            <consortium name="The Broad Institute Genomics Platform"/>
            <person name="Neafsey D.E."/>
            <person name="Walton C."/>
            <person name="Walker B."/>
            <person name="Young S.K."/>
            <person name="Zeng Q."/>
            <person name="Gargeya S."/>
            <person name="Fitzgerald M."/>
            <person name="Haas B."/>
            <person name="Abouelleil A."/>
            <person name="Allen A.W."/>
            <person name="Alvarado L."/>
            <person name="Arachchi H.M."/>
            <person name="Berlin A.M."/>
            <person name="Chapman S.B."/>
            <person name="Gainer-Dewar J."/>
            <person name="Goldberg J."/>
            <person name="Griggs A."/>
            <person name="Gujja S."/>
            <person name="Hansen M."/>
            <person name="Howarth C."/>
            <person name="Imamovic A."/>
            <person name="Ireland A."/>
            <person name="Larimer J."/>
            <person name="McCowan C."/>
            <person name="Murphy C."/>
            <person name="Pearson M."/>
            <person name="Poon T.W."/>
            <person name="Priest M."/>
            <person name="Roberts A."/>
            <person name="Saif S."/>
            <person name="Shea T."/>
            <person name="Sisk P."/>
            <person name="Sykes S."/>
            <person name="Wortman J."/>
            <person name="Nusbaum C."/>
            <person name="Birren B."/>
        </authorList>
    </citation>
    <scope>NUCLEOTIDE SEQUENCE [LARGE SCALE GENOMIC DNA]</scope>
    <source>
        <strain evidence="4">WRAIR2</strain>
    </source>
</reference>
<keyword evidence="1" id="KW-0472">Membrane</keyword>
<feature type="transmembrane region" description="Helical" evidence="1">
    <location>
        <begin position="72"/>
        <end position="93"/>
    </location>
</feature>
<keyword evidence="4" id="KW-1185">Reference proteome</keyword>
<dbReference type="EnsemblMetazoa" id="ADIR014367-RD">
    <property type="protein sequence ID" value="ADIR014367-PD"/>
    <property type="gene ID" value="ADIR014367"/>
</dbReference>
<reference evidence="3" key="2">
    <citation type="submission" date="2020-05" db="UniProtKB">
        <authorList>
            <consortium name="EnsemblMetazoa"/>
        </authorList>
    </citation>
    <scope>IDENTIFICATION</scope>
    <source>
        <strain evidence="3">WRAIR2</strain>
    </source>
</reference>
<keyword evidence="1" id="KW-1133">Transmembrane helix</keyword>
<feature type="chain" id="PRO_5008130458" evidence="2">
    <location>
        <begin position="19"/>
        <end position="141"/>
    </location>
</feature>
<proteinExistence type="predicted"/>
<sequence length="141" mass="15408">MMMLVQVAVSVTASMTVSVRVSSLMVAIDFGMVSMTHTLHMSLEAVVLVGRVLHNALGSISLVQSVSSLDDISIPMFPLALMVSGVGILHSILELVARMRMIIVVVSHNSDSEQSEGSDRKLHHFVFVLLWSMLLCKERNC</sequence>
<accession>A0A182NWW0</accession>
<dbReference type="Proteomes" id="UP000075884">
    <property type="component" value="Unassembled WGS sequence"/>
</dbReference>
<keyword evidence="2" id="KW-0732">Signal</keyword>
<evidence type="ECO:0000313" key="3">
    <source>
        <dbReference type="EnsemblMetazoa" id="ADIR014367-PD"/>
    </source>
</evidence>
<keyword evidence="1" id="KW-0812">Transmembrane</keyword>
<organism evidence="3 4">
    <name type="scientific">Anopheles dirus</name>
    <dbReference type="NCBI Taxonomy" id="7168"/>
    <lineage>
        <taxon>Eukaryota</taxon>
        <taxon>Metazoa</taxon>
        <taxon>Ecdysozoa</taxon>
        <taxon>Arthropoda</taxon>
        <taxon>Hexapoda</taxon>
        <taxon>Insecta</taxon>
        <taxon>Pterygota</taxon>
        <taxon>Neoptera</taxon>
        <taxon>Endopterygota</taxon>
        <taxon>Diptera</taxon>
        <taxon>Nematocera</taxon>
        <taxon>Culicoidea</taxon>
        <taxon>Culicidae</taxon>
        <taxon>Anophelinae</taxon>
        <taxon>Anopheles</taxon>
    </lineage>
</organism>
<protein>
    <submittedName>
        <fullName evidence="3">Uncharacterized protein</fullName>
    </submittedName>
</protein>
<evidence type="ECO:0000256" key="2">
    <source>
        <dbReference type="SAM" id="SignalP"/>
    </source>
</evidence>
<feature type="signal peptide" evidence="2">
    <location>
        <begin position="1"/>
        <end position="18"/>
    </location>
</feature>
<evidence type="ECO:0000256" key="1">
    <source>
        <dbReference type="SAM" id="Phobius"/>
    </source>
</evidence>
<name>A0A182NWW0_9DIPT</name>